<proteinExistence type="predicted"/>
<reference evidence="3" key="1">
    <citation type="submission" date="2019-04" db="EMBL/GenBank/DDBJ databases">
        <title>Friends and foes A comparative genomics studyof 23 Aspergillus species from section Flavi.</title>
        <authorList>
            <consortium name="DOE Joint Genome Institute"/>
            <person name="Kjaerbolling I."/>
            <person name="Vesth T."/>
            <person name="Frisvad J.C."/>
            <person name="Nybo J.L."/>
            <person name="Theobald S."/>
            <person name="Kildgaard S."/>
            <person name="Isbrandt T."/>
            <person name="Kuo A."/>
            <person name="Sato A."/>
            <person name="Lyhne E.K."/>
            <person name="Kogle M.E."/>
            <person name="Wiebenga A."/>
            <person name="Kun R.S."/>
            <person name="Lubbers R.J."/>
            <person name="Makela M.R."/>
            <person name="Barry K."/>
            <person name="Chovatia M."/>
            <person name="Clum A."/>
            <person name="Daum C."/>
            <person name="Haridas S."/>
            <person name="He G."/>
            <person name="LaButti K."/>
            <person name="Lipzen A."/>
            <person name="Mondo S."/>
            <person name="Riley R."/>
            <person name="Salamov A."/>
            <person name="Simmons B.A."/>
            <person name="Magnuson J.K."/>
            <person name="Henrissat B."/>
            <person name="Mortensen U.H."/>
            <person name="Larsen T.O."/>
            <person name="Devries R.P."/>
            <person name="Grigoriev I.V."/>
            <person name="Machida M."/>
            <person name="Baker S.E."/>
            <person name="Andersen M.R."/>
        </authorList>
    </citation>
    <scope>NUCLEOTIDE SEQUENCE [LARGE SCALE GENOMIC DNA]</scope>
    <source>
        <strain evidence="3">CBS 130015</strain>
    </source>
</reference>
<keyword evidence="1" id="KW-0732">Signal</keyword>
<accession>A0A5N6VRX4</accession>
<evidence type="ECO:0000256" key="1">
    <source>
        <dbReference type="SAM" id="SignalP"/>
    </source>
</evidence>
<dbReference type="AlphaFoldDB" id="A0A5N6VRX4"/>
<gene>
    <name evidence="2" type="ORF">BDV41DRAFT_542169</name>
</gene>
<dbReference type="Proteomes" id="UP000325433">
    <property type="component" value="Unassembled WGS sequence"/>
</dbReference>
<dbReference type="EMBL" id="ML738343">
    <property type="protein sequence ID" value="KAE8311364.1"/>
    <property type="molecule type" value="Genomic_DNA"/>
</dbReference>
<feature type="signal peptide" evidence="1">
    <location>
        <begin position="1"/>
        <end position="23"/>
    </location>
</feature>
<organism evidence="2 3">
    <name type="scientific">Aspergillus transmontanensis</name>
    <dbReference type="NCBI Taxonomy" id="1034304"/>
    <lineage>
        <taxon>Eukaryota</taxon>
        <taxon>Fungi</taxon>
        <taxon>Dikarya</taxon>
        <taxon>Ascomycota</taxon>
        <taxon>Pezizomycotina</taxon>
        <taxon>Eurotiomycetes</taxon>
        <taxon>Eurotiomycetidae</taxon>
        <taxon>Eurotiales</taxon>
        <taxon>Aspergillaceae</taxon>
        <taxon>Aspergillus</taxon>
        <taxon>Aspergillus subgen. Circumdati</taxon>
    </lineage>
</organism>
<evidence type="ECO:0000313" key="3">
    <source>
        <dbReference type="Proteomes" id="UP000325433"/>
    </source>
</evidence>
<sequence>MKPELHHHVIRHASCLFWAVSLAVRQFWCPLRCLGTTVNIIGHCASPDAAPIDTKSLCCMPYRLQALTPSKDKMIVSFSSMVPD</sequence>
<name>A0A5N6VRX4_9EURO</name>
<keyword evidence="3" id="KW-1185">Reference proteome</keyword>
<evidence type="ECO:0008006" key="4">
    <source>
        <dbReference type="Google" id="ProtNLM"/>
    </source>
</evidence>
<evidence type="ECO:0000313" key="2">
    <source>
        <dbReference type="EMBL" id="KAE8311364.1"/>
    </source>
</evidence>
<feature type="chain" id="PRO_5024971982" description="Secreted protein" evidence="1">
    <location>
        <begin position="24"/>
        <end position="84"/>
    </location>
</feature>
<protein>
    <recommendedName>
        <fullName evidence="4">Secreted protein</fullName>
    </recommendedName>
</protein>